<reference evidence="1" key="1">
    <citation type="submission" date="2021-03" db="EMBL/GenBank/DDBJ databases">
        <title>Draft genome sequence of rust myrtle Austropuccinia psidii MF-1, a brazilian biotype.</title>
        <authorList>
            <person name="Quecine M.C."/>
            <person name="Pachon D.M.R."/>
            <person name="Bonatelli M.L."/>
            <person name="Correr F.H."/>
            <person name="Franceschini L.M."/>
            <person name="Leite T.F."/>
            <person name="Margarido G.R.A."/>
            <person name="Almeida C.A."/>
            <person name="Ferrarezi J.A."/>
            <person name="Labate C.A."/>
        </authorList>
    </citation>
    <scope>NUCLEOTIDE SEQUENCE</scope>
    <source>
        <strain evidence="1">MF-1</strain>
    </source>
</reference>
<name>A0A9Q3EF22_9BASI</name>
<dbReference type="AlphaFoldDB" id="A0A9Q3EF22"/>
<evidence type="ECO:0000313" key="2">
    <source>
        <dbReference type="Proteomes" id="UP000765509"/>
    </source>
</evidence>
<sequence>MPWTVAEMSDEQSDQPTENLVLSAVEPKLFPQPAETAEQNPTHTNDLLEEMVFEEIDTFPTQTEEENIRNSEHLVDQQLTSTNDRTLRLKVIGPCHPNLILSKYYHT</sequence>
<organism evidence="1 2">
    <name type="scientific">Austropuccinia psidii MF-1</name>
    <dbReference type="NCBI Taxonomy" id="1389203"/>
    <lineage>
        <taxon>Eukaryota</taxon>
        <taxon>Fungi</taxon>
        <taxon>Dikarya</taxon>
        <taxon>Basidiomycota</taxon>
        <taxon>Pucciniomycotina</taxon>
        <taxon>Pucciniomycetes</taxon>
        <taxon>Pucciniales</taxon>
        <taxon>Sphaerophragmiaceae</taxon>
        <taxon>Austropuccinia</taxon>
    </lineage>
</organism>
<comment type="caution">
    <text evidence="1">The sequence shown here is derived from an EMBL/GenBank/DDBJ whole genome shotgun (WGS) entry which is preliminary data.</text>
</comment>
<evidence type="ECO:0000313" key="1">
    <source>
        <dbReference type="EMBL" id="MBW0517753.1"/>
    </source>
</evidence>
<gene>
    <name evidence="1" type="ORF">O181_057468</name>
</gene>
<dbReference type="Proteomes" id="UP000765509">
    <property type="component" value="Unassembled WGS sequence"/>
</dbReference>
<proteinExistence type="predicted"/>
<keyword evidence="2" id="KW-1185">Reference proteome</keyword>
<dbReference type="EMBL" id="AVOT02026152">
    <property type="protein sequence ID" value="MBW0517753.1"/>
    <property type="molecule type" value="Genomic_DNA"/>
</dbReference>
<accession>A0A9Q3EF22</accession>
<protein>
    <submittedName>
        <fullName evidence="1">Uncharacterized protein</fullName>
    </submittedName>
</protein>